<organism evidence="1 2">
    <name type="scientific">Rhabditophanes sp. KR3021</name>
    <dbReference type="NCBI Taxonomy" id="114890"/>
    <lineage>
        <taxon>Eukaryota</taxon>
        <taxon>Metazoa</taxon>
        <taxon>Ecdysozoa</taxon>
        <taxon>Nematoda</taxon>
        <taxon>Chromadorea</taxon>
        <taxon>Rhabditida</taxon>
        <taxon>Tylenchina</taxon>
        <taxon>Panagrolaimomorpha</taxon>
        <taxon>Strongyloidoidea</taxon>
        <taxon>Alloionematidae</taxon>
        <taxon>Rhabditophanes</taxon>
    </lineage>
</organism>
<evidence type="ECO:0000313" key="2">
    <source>
        <dbReference type="WBParaSite" id="RSKR_0000247000.1"/>
    </source>
</evidence>
<reference evidence="2" key="1">
    <citation type="submission" date="2016-11" db="UniProtKB">
        <authorList>
            <consortium name="WormBaseParasite"/>
        </authorList>
    </citation>
    <scope>IDENTIFICATION</scope>
    <source>
        <strain evidence="2">KR3021</strain>
    </source>
</reference>
<accession>A0AC35TNX3</accession>
<sequence>MSAANTSRIQEAKQCIARANEHLKTSTWKLKFKPEFDSAAMEYERAAVCYKNAEDLNSALDCWEHASANHKSNRNHFHEAKAKENAASLAKDLNDNKKAAKLIQESCEGYVMAGSMDTAAMTIDKSAKWFEYSDPVTAISMYEKGLALVQQSDRSKMAGEFMNRLTNLYIRCENYKKAIEVVEQAIDQYVEARDALKVGQLSMCIVLLHLAKGDEVAATIALNPAYKFEGFEFSPEAKICGNLIKAFEDGDDEAFQNALNNGLLKSLDNDYLRLLKKLKAPRSELDNQAPGDEEDEGIC</sequence>
<evidence type="ECO:0000313" key="1">
    <source>
        <dbReference type="Proteomes" id="UP000095286"/>
    </source>
</evidence>
<dbReference type="Proteomes" id="UP000095286">
    <property type="component" value="Unplaced"/>
</dbReference>
<proteinExistence type="predicted"/>
<name>A0AC35TNX3_9BILA</name>
<protein>
    <submittedName>
        <fullName evidence="2">Gamma-soluble NSF attachment protein</fullName>
    </submittedName>
</protein>
<dbReference type="WBParaSite" id="RSKR_0000247000.1">
    <property type="protein sequence ID" value="RSKR_0000247000.1"/>
    <property type="gene ID" value="RSKR_0000247000"/>
</dbReference>